<dbReference type="GO" id="GO:0016747">
    <property type="term" value="F:acyltransferase activity, transferring groups other than amino-acyl groups"/>
    <property type="evidence" value="ECO:0007669"/>
    <property type="project" value="InterPro"/>
</dbReference>
<name>A0A090D1Z5_9BACT</name>
<dbReference type="SUPFAM" id="SSF56112">
    <property type="entry name" value="Protein kinase-like (PK-like)"/>
    <property type="match status" value="1"/>
</dbReference>
<sequence>MQGSDSLSNSVKQPLFNFLEARFRRDNSESSENSRLSQRSPDTEVNLHKRKFKSVPTSQRFKKSRSTPYIDFNESSYSFKEKVDERFYPLFSKLLVLQTQTNKTDFFCKKISNLLEHYESFNETFDTSSECFSNVFHLALPILLHRNLLIRNGSLKDADIVSRFKKIFPDKSPLSIQSALDNKGDFIREGKSYQVIVLDYVGCRVEKAVGFIFHSISKEKAKILCLEVTQGYAGNDLGTFLLESALNRIRNAGVQKVYTKKYESALIFFQRNGFKETPSSLELDLETKKNSESRIRMKLLRSDRSALERNLIKMKVPRSLWDNVKLSLLRSGSLDHRILSISPNFSVLFDRSSSISKAYLFSTENIIAHGAERDIFKGYDLSREKIRVMKKAVSDREVEIMTSLKKEKTVESLKAVIPLGNTEGNLLVTTHYSGSLGTFVLSNPIGKPKELLKIAFQLFETLRIFHSNRFIDNEKGELPNFHGDIHPFNILFKKTKAGKVKFVLSDFGTSNCLELIGGTTPWRSPAHERYYYEIESVKYSDKEIYETIRGSDVWGLALSFATLISPNKRDIPLNSVNSIFEKVKKGLADKVDKNEVDQEIQVEIDDEIAFFMRLEENPSIVELWKVIHQCLQVKAENQITAESASLAIKAILLKMKA</sequence>
<dbReference type="STRING" id="1437425.CSEC_1087"/>
<dbReference type="RefSeq" id="WP_041017438.1">
    <property type="nucleotide sequence ID" value="NZ_CCEJ010000004.1"/>
</dbReference>
<feature type="domain" description="N-acetyltransferase" evidence="2">
    <location>
        <begin position="148"/>
        <end position="302"/>
    </location>
</feature>
<dbReference type="InterPro" id="IPR000719">
    <property type="entry name" value="Prot_kinase_dom"/>
</dbReference>
<keyword evidence="4" id="KW-1185">Reference proteome</keyword>
<accession>A0A090D1Z5</accession>
<organism evidence="3 4">
    <name type="scientific">Candidatus Criblamydia sequanensis CRIB-18</name>
    <dbReference type="NCBI Taxonomy" id="1437425"/>
    <lineage>
        <taxon>Bacteria</taxon>
        <taxon>Pseudomonadati</taxon>
        <taxon>Chlamydiota</taxon>
        <taxon>Chlamydiia</taxon>
        <taxon>Parachlamydiales</taxon>
        <taxon>Candidatus Criblamydiaceae</taxon>
        <taxon>Candidatus Criblamydia</taxon>
    </lineage>
</organism>
<evidence type="ECO:0000313" key="3">
    <source>
        <dbReference type="EMBL" id="CDR33913.1"/>
    </source>
</evidence>
<evidence type="ECO:0000259" key="1">
    <source>
        <dbReference type="PROSITE" id="PS50011"/>
    </source>
</evidence>
<evidence type="ECO:0000259" key="2">
    <source>
        <dbReference type="PROSITE" id="PS51186"/>
    </source>
</evidence>
<dbReference type="SUPFAM" id="SSF55729">
    <property type="entry name" value="Acyl-CoA N-acyltransferases (Nat)"/>
    <property type="match status" value="1"/>
</dbReference>
<dbReference type="InterPro" id="IPR000182">
    <property type="entry name" value="GNAT_dom"/>
</dbReference>
<dbReference type="PROSITE" id="PS51186">
    <property type="entry name" value="GNAT"/>
    <property type="match status" value="1"/>
</dbReference>
<dbReference type="SMART" id="SM00220">
    <property type="entry name" value="S_TKc"/>
    <property type="match status" value="1"/>
</dbReference>
<keyword evidence="3" id="KW-0808">Transferase</keyword>
<reference evidence="3" key="2">
    <citation type="submission" date="2014-09" db="EMBL/GenBank/DDBJ databases">
        <title>Criblamydia sequanensis harbors a mega-plasmid encoding arsenite resistance.</title>
        <authorList>
            <person name="Bertelli C."/>
            <person name="Goesmann A."/>
            <person name="Greub G."/>
        </authorList>
    </citation>
    <scope>NUCLEOTIDE SEQUENCE [LARGE SCALE GENOMIC DNA]</scope>
    <source>
        <strain evidence="3">CRIB-18</strain>
    </source>
</reference>
<reference evidence="3" key="1">
    <citation type="submission" date="2013-12" db="EMBL/GenBank/DDBJ databases">
        <authorList>
            <person name="Linke B."/>
        </authorList>
    </citation>
    <scope>NUCLEOTIDE SEQUENCE [LARGE SCALE GENOMIC DNA]</scope>
    <source>
        <strain evidence="3">CRIB-18</strain>
    </source>
</reference>
<proteinExistence type="predicted"/>
<dbReference type="PROSITE" id="PS50011">
    <property type="entry name" value="PROTEIN_KINASE_DOM"/>
    <property type="match status" value="1"/>
</dbReference>
<feature type="domain" description="Protein kinase" evidence="1">
    <location>
        <begin position="361"/>
        <end position="652"/>
    </location>
</feature>
<dbReference type="PANTHER" id="PTHR44167:SF24">
    <property type="entry name" value="SERINE_THREONINE-PROTEIN KINASE CHK2"/>
    <property type="match status" value="1"/>
</dbReference>
<gene>
    <name evidence="3" type="ORF">CSEC_1087</name>
</gene>
<dbReference type="Pfam" id="PF00069">
    <property type="entry name" value="Pkinase"/>
    <property type="match status" value="1"/>
</dbReference>
<dbReference type="AlphaFoldDB" id="A0A090D1Z5"/>
<dbReference type="InterPro" id="IPR011009">
    <property type="entry name" value="Kinase-like_dom_sf"/>
</dbReference>
<dbReference type="GO" id="GO:0005524">
    <property type="term" value="F:ATP binding"/>
    <property type="evidence" value="ECO:0007669"/>
    <property type="project" value="InterPro"/>
</dbReference>
<protein>
    <submittedName>
        <fullName evidence="3">Serine/threonine-protein kinase</fullName>
    </submittedName>
</protein>
<dbReference type="Gene3D" id="3.40.630.30">
    <property type="match status" value="1"/>
</dbReference>
<dbReference type="EMBL" id="CCEJ010000004">
    <property type="protein sequence ID" value="CDR33913.1"/>
    <property type="molecule type" value="Genomic_DNA"/>
</dbReference>
<dbReference type="OrthoDB" id="3778994at2"/>
<dbReference type="Gene3D" id="1.10.510.10">
    <property type="entry name" value="Transferase(Phosphotransferase) domain 1"/>
    <property type="match status" value="1"/>
</dbReference>
<dbReference type="GO" id="GO:0004674">
    <property type="term" value="F:protein serine/threonine kinase activity"/>
    <property type="evidence" value="ECO:0007669"/>
    <property type="project" value="TreeGrafter"/>
</dbReference>
<dbReference type="GO" id="GO:0005737">
    <property type="term" value="C:cytoplasm"/>
    <property type="evidence" value="ECO:0007669"/>
    <property type="project" value="TreeGrafter"/>
</dbReference>
<comment type="caution">
    <text evidence="3">The sequence shown here is derived from an EMBL/GenBank/DDBJ whole genome shotgun (WGS) entry which is preliminary data.</text>
</comment>
<dbReference type="InterPro" id="IPR016181">
    <property type="entry name" value="Acyl_CoA_acyltransferase"/>
</dbReference>
<evidence type="ECO:0000313" key="4">
    <source>
        <dbReference type="Proteomes" id="UP000031552"/>
    </source>
</evidence>
<keyword evidence="3" id="KW-0418">Kinase</keyword>
<dbReference type="Proteomes" id="UP000031552">
    <property type="component" value="Unassembled WGS sequence"/>
</dbReference>
<dbReference type="PANTHER" id="PTHR44167">
    <property type="entry name" value="OVARIAN-SPECIFIC SERINE/THREONINE-PROTEIN KINASE LOK-RELATED"/>
    <property type="match status" value="1"/>
</dbReference>